<dbReference type="Gene3D" id="3.40.50.300">
    <property type="entry name" value="P-loop containing nucleotide triphosphate hydrolases"/>
    <property type="match status" value="1"/>
</dbReference>
<keyword evidence="1" id="KW-0547">Nucleotide-binding</keyword>
<dbReference type="InterPro" id="IPR009057">
    <property type="entry name" value="Homeodomain-like_sf"/>
</dbReference>
<comment type="caution">
    <text evidence="9">The sequence shown here is derived from an EMBL/GenBank/DDBJ whole genome shotgun (WGS) entry which is preliminary data.</text>
</comment>
<dbReference type="SUPFAM" id="SSF52172">
    <property type="entry name" value="CheY-like"/>
    <property type="match status" value="1"/>
</dbReference>
<feature type="domain" description="Response regulatory" evidence="8">
    <location>
        <begin position="12"/>
        <end position="125"/>
    </location>
</feature>
<keyword evidence="3" id="KW-0805">Transcription regulation</keyword>
<dbReference type="Proteomes" id="UP000233256">
    <property type="component" value="Unassembled WGS sequence"/>
</dbReference>
<evidence type="ECO:0000256" key="6">
    <source>
        <dbReference type="PROSITE-ProRule" id="PRU00169"/>
    </source>
</evidence>
<dbReference type="Pfam" id="PF02954">
    <property type="entry name" value="HTH_8"/>
    <property type="match status" value="1"/>
</dbReference>
<dbReference type="InterPro" id="IPR011006">
    <property type="entry name" value="CheY-like_superfamily"/>
</dbReference>
<dbReference type="Pfam" id="PF00072">
    <property type="entry name" value="Response_reg"/>
    <property type="match status" value="1"/>
</dbReference>
<dbReference type="PROSITE" id="PS00676">
    <property type="entry name" value="SIGMA54_INTERACT_2"/>
    <property type="match status" value="1"/>
</dbReference>
<dbReference type="InterPro" id="IPR025944">
    <property type="entry name" value="Sigma_54_int_dom_CS"/>
</dbReference>
<keyword evidence="4 9" id="KW-0238">DNA-binding</keyword>
<dbReference type="CDD" id="cd00009">
    <property type="entry name" value="AAA"/>
    <property type="match status" value="1"/>
</dbReference>
<dbReference type="SMART" id="SM00382">
    <property type="entry name" value="AAA"/>
    <property type="match status" value="1"/>
</dbReference>
<dbReference type="InterPro" id="IPR001789">
    <property type="entry name" value="Sig_transdc_resp-reg_receiver"/>
</dbReference>
<protein>
    <submittedName>
        <fullName evidence="9">DNA-binding response regulator</fullName>
    </submittedName>
</protein>
<dbReference type="PROSITE" id="PS00688">
    <property type="entry name" value="SIGMA54_INTERACT_3"/>
    <property type="match status" value="1"/>
</dbReference>
<dbReference type="InterPro" id="IPR003593">
    <property type="entry name" value="AAA+_ATPase"/>
</dbReference>
<reference evidence="9 10" key="1">
    <citation type="journal article" date="2017" name="ISME J.">
        <title>Potential for microbial H2 and metal transformations associated with novel bacteria and archaea in deep terrestrial subsurface sediments.</title>
        <authorList>
            <person name="Hernsdorf A.W."/>
            <person name="Amano Y."/>
            <person name="Miyakawa K."/>
            <person name="Ise K."/>
            <person name="Suzuki Y."/>
            <person name="Anantharaman K."/>
            <person name="Probst A."/>
            <person name="Burstein D."/>
            <person name="Thomas B.C."/>
            <person name="Banfield J.F."/>
        </authorList>
    </citation>
    <scope>NUCLEOTIDE SEQUENCE [LARGE SCALE GENOMIC DNA]</scope>
    <source>
        <strain evidence="9">HGW-Wallbacteria-1</strain>
    </source>
</reference>
<dbReference type="Pfam" id="PF25601">
    <property type="entry name" value="AAA_lid_14"/>
    <property type="match status" value="1"/>
</dbReference>
<dbReference type="PANTHER" id="PTHR32071">
    <property type="entry name" value="TRANSCRIPTIONAL REGULATORY PROTEIN"/>
    <property type="match status" value="1"/>
</dbReference>
<dbReference type="Gene3D" id="3.40.50.2300">
    <property type="match status" value="1"/>
</dbReference>
<evidence type="ECO:0000313" key="10">
    <source>
        <dbReference type="Proteomes" id="UP000233256"/>
    </source>
</evidence>
<dbReference type="Gene3D" id="1.10.8.60">
    <property type="match status" value="1"/>
</dbReference>
<dbReference type="GO" id="GO:0000160">
    <property type="term" value="P:phosphorelay signal transduction system"/>
    <property type="evidence" value="ECO:0007669"/>
    <property type="project" value="InterPro"/>
</dbReference>
<proteinExistence type="predicted"/>
<dbReference type="InterPro" id="IPR025943">
    <property type="entry name" value="Sigma_54_int_dom_ATP-bd_2"/>
</dbReference>
<evidence type="ECO:0000256" key="1">
    <source>
        <dbReference type="ARBA" id="ARBA00022741"/>
    </source>
</evidence>
<evidence type="ECO:0000256" key="4">
    <source>
        <dbReference type="ARBA" id="ARBA00023125"/>
    </source>
</evidence>
<dbReference type="FunFam" id="3.40.50.300:FF:000006">
    <property type="entry name" value="DNA-binding transcriptional regulator NtrC"/>
    <property type="match status" value="1"/>
</dbReference>
<dbReference type="SUPFAM" id="SSF46689">
    <property type="entry name" value="Homeodomain-like"/>
    <property type="match status" value="1"/>
</dbReference>
<dbReference type="InterPro" id="IPR058031">
    <property type="entry name" value="AAA_lid_NorR"/>
</dbReference>
<dbReference type="Pfam" id="PF00158">
    <property type="entry name" value="Sigma54_activat"/>
    <property type="match status" value="1"/>
</dbReference>
<dbReference type="GO" id="GO:0043565">
    <property type="term" value="F:sequence-specific DNA binding"/>
    <property type="evidence" value="ECO:0007669"/>
    <property type="project" value="InterPro"/>
</dbReference>
<feature type="modified residue" description="4-aspartylphosphate" evidence="6">
    <location>
        <position position="60"/>
    </location>
</feature>
<evidence type="ECO:0000259" key="7">
    <source>
        <dbReference type="PROSITE" id="PS50045"/>
    </source>
</evidence>
<dbReference type="PANTHER" id="PTHR32071:SF113">
    <property type="entry name" value="ALGINATE BIOSYNTHESIS TRANSCRIPTIONAL REGULATORY PROTEIN ALGB"/>
    <property type="match status" value="1"/>
</dbReference>
<dbReference type="GO" id="GO:0006355">
    <property type="term" value="P:regulation of DNA-templated transcription"/>
    <property type="evidence" value="ECO:0007669"/>
    <property type="project" value="InterPro"/>
</dbReference>
<dbReference type="SUPFAM" id="SSF52540">
    <property type="entry name" value="P-loop containing nucleoside triphosphate hydrolases"/>
    <property type="match status" value="1"/>
</dbReference>
<dbReference type="InterPro" id="IPR002078">
    <property type="entry name" value="Sigma_54_int"/>
</dbReference>
<dbReference type="InterPro" id="IPR002197">
    <property type="entry name" value="HTH_Fis"/>
</dbReference>
<dbReference type="PROSITE" id="PS50110">
    <property type="entry name" value="RESPONSE_REGULATORY"/>
    <property type="match status" value="1"/>
</dbReference>
<dbReference type="AlphaFoldDB" id="A0A2N1PLI6"/>
<dbReference type="InterPro" id="IPR027417">
    <property type="entry name" value="P-loop_NTPase"/>
</dbReference>
<dbReference type="InterPro" id="IPR025662">
    <property type="entry name" value="Sigma_54_int_dom_ATP-bd_1"/>
</dbReference>
<organism evidence="9 10">
    <name type="scientific">Candidatus Wallbacteria bacterium HGW-Wallbacteria-1</name>
    <dbReference type="NCBI Taxonomy" id="2013854"/>
    <lineage>
        <taxon>Bacteria</taxon>
        <taxon>Candidatus Walliibacteriota</taxon>
    </lineage>
</organism>
<dbReference type="GO" id="GO:0005524">
    <property type="term" value="F:ATP binding"/>
    <property type="evidence" value="ECO:0007669"/>
    <property type="project" value="UniProtKB-KW"/>
</dbReference>
<dbReference type="Gene3D" id="1.10.10.60">
    <property type="entry name" value="Homeodomain-like"/>
    <property type="match status" value="1"/>
</dbReference>
<keyword evidence="2" id="KW-0067">ATP-binding</keyword>
<keyword evidence="6" id="KW-0597">Phosphoprotein</keyword>
<dbReference type="PROSITE" id="PS00675">
    <property type="entry name" value="SIGMA54_INTERACT_1"/>
    <property type="match status" value="1"/>
</dbReference>
<keyword evidence="5" id="KW-0804">Transcription</keyword>
<sequence length="477" mass="53215">MVEKKENTQLKSLVIVEDEDLLGRSLHEALSTDFEVELFRCAEDALERIKDHSFDLALLDIRLPGMDGVEALSRIKEISPATLVVMMTAFGTMETVVEAVKKGAFTFVKKPFRINEIRHALQLAMKEMLSISEREYLKRSSDQRRGFGEMVGEHQVMVELFDKLRRVAEVSSTTVLIHGESGTGKELVAKAIHRMSPRSEGPFVEINCAALTPELLESELFGHEKGAFTDARQGKQGLFEIASGGSLFLDEVGELPLGLQAKLLKAIEEKKIRRVGGTGLIGVDVRVLAATNRDLAEMVSQGTFREDLLYRINVFPVIVPPLRQRPGDSTLIARYFIDHFNRELGRNVKGLTNDAQEAVKAYQWPGNVRELRNCVERAMILSTGDYLGLEDLGLGSGVPARHGEVTGDVLAVMANVSEEDINFPEEGIDFEGLIGNLEKTLISRALSQTRYNQTKSAKLLGLTREILRYRIKKYELE</sequence>
<evidence type="ECO:0000256" key="5">
    <source>
        <dbReference type="ARBA" id="ARBA00023163"/>
    </source>
</evidence>
<evidence type="ECO:0000259" key="8">
    <source>
        <dbReference type="PROSITE" id="PS50110"/>
    </source>
</evidence>
<evidence type="ECO:0000256" key="2">
    <source>
        <dbReference type="ARBA" id="ARBA00022840"/>
    </source>
</evidence>
<accession>A0A2N1PLI6</accession>
<gene>
    <name evidence="9" type="ORF">CVV64_15385</name>
</gene>
<dbReference type="PROSITE" id="PS50045">
    <property type="entry name" value="SIGMA54_INTERACT_4"/>
    <property type="match status" value="1"/>
</dbReference>
<evidence type="ECO:0000313" key="9">
    <source>
        <dbReference type="EMBL" id="PKK89190.1"/>
    </source>
</evidence>
<evidence type="ECO:0000256" key="3">
    <source>
        <dbReference type="ARBA" id="ARBA00023015"/>
    </source>
</evidence>
<name>A0A2N1PLI6_9BACT</name>
<dbReference type="EMBL" id="PGXC01000023">
    <property type="protein sequence ID" value="PKK89190.1"/>
    <property type="molecule type" value="Genomic_DNA"/>
</dbReference>
<dbReference type="SMART" id="SM00448">
    <property type="entry name" value="REC"/>
    <property type="match status" value="1"/>
</dbReference>
<dbReference type="PRINTS" id="PR01590">
    <property type="entry name" value="HTHFIS"/>
</dbReference>
<feature type="domain" description="Sigma-54 factor interaction" evidence="7">
    <location>
        <begin position="150"/>
        <end position="380"/>
    </location>
</feature>